<name>A0A3B6RCE2_WHEAT</name>
<dbReference type="Gramene" id="TraesMAC7A03G03826560.1">
    <property type="protein sequence ID" value="TraesMAC7A03G03826560.1.CDS1"/>
    <property type="gene ID" value="TraesMAC7A03G03826560"/>
</dbReference>
<dbReference type="Pfam" id="PF22486">
    <property type="entry name" value="MATH_2"/>
    <property type="match status" value="1"/>
</dbReference>
<dbReference type="Gene3D" id="2.60.210.10">
    <property type="entry name" value="Apoptosis, Tumor Necrosis Factor Receptor Associated Protein 2, Chain A"/>
    <property type="match status" value="1"/>
</dbReference>
<dbReference type="InterPro" id="IPR002083">
    <property type="entry name" value="MATH/TRAF_dom"/>
</dbReference>
<dbReference type="AlphaFoldDB" id="A0A3B6RCE2"/>
<dbReference type="InterPro" id="IPR008974">
    <property type="entry name" value="TRAF-like"/>
</dbReference>
<dbReference type="Gramene" id="TraesSTA7A03G03820370.1">
    <property type="protein sequence ID" value="TraesSTA7A03G03820370.1.CDS1"/>
    <property type="gene ID" value="TraesSTA7A03G03820370"/>
</dbReference>
<dbReference type="Gramene" id="TraesNOR7A03G03867440.1">
    <property type="protein sequence ID" value="TraesNOR7A03G03867440.1.CDS1"/>
    <property type="gene ID" value="TraesNOR7A03G03867440"/>
</dbReference>
<dbReference type="GO" id="GO:0016567">
    <property type="term" value="P:protein ubiquitination"/>
    <property type="evidence" value="ECO:0007669"/>
    <property type="project" value="InterPro"/>
</dbReference>
<dbReference type="EnsemblPlants" id="TraesCS7A02G077600.1">
    <property type="protein sequence ID" value="TraesCS7A02G077600.1.cds1"/>
    <property type="gene ID" value="TraesCS7A02G077600"/>
</dbReference>
<dbReference type="Gramene" id="TraesCAD_scaffold_109902_01G000200.1">
    <property type="protein sequence ID" value="TraesCAD_scaffold_109902_01G000200.1"/>
    <property type="gene ID" value="TraesCAD_scaffold_109902_01G000200"/>
</dbReference>
<dbReference type="PROSITE" id="PS50144">
    <property type="entry name" value="MATH"/>
    <property type="match status" value="1"/>
</dbReference>
<feature type="domain" description="MATH" evidence="1">
    <location>
        <begin position="24"/>
        <end position="151"/>
    </location>
</feature>
<dbReference type="Gramene" id="TraesLAC7A03G03777370.1">
    <property type="protein sequence ID" value="TraesLAC7A03G03777370.1.CDS1"/>
    <property type="gene ID" value="TraesLAC7A03G03777370"/>
</dbReference>
<dbReference type="Gramene" id="TraesCLE_scaffold_104948_01G000200.1">
    <property type="protein sequence ID" value="TraesCLE_scaffold_104948_01G000200.1"/>
    <property type="gene ID" value="TraesCLE_scaffold_104948_01G000200"/>
</dbReference>
<dbReference type="CDD" id="cd00121">
    <property type="entry name" value="MATH"/>
    <property type="match status" value="1"/>
</dbReference>
<dbReference type="Gramene" id="TraesJUL7A03G03861160.1">
    <property type="protein sequence ID" value="TraesJUL7A03G03861160.1.CDS1"/>
    <property type="gene ID" value="TraesJUL7A03G03861160"/>
</dbReference>
<dbReference type="STRING" id="4565.A0A3B6RCE2"/>
<organism evidence="2">
    <name type="scientific">Triticum aestivum</name>
    <name type="common">Wheat</name>
    <dbReference type="NCBI Taxonomy" id="4565"/>
    <lineage>
        <taxon>Eukaryota</taxon>
        <taxon>Viridiplantae</taxon>
        <taxon>Streptophyta</taxon>
        <taxon>Embryophyta</taxon>
        <taxon>Tracheophyta</taxon>
        <taxon>Spermatophyta</taxon>
        <taxon>Magnoliopsida</taxon>
        <taxon>Liliopsida</taxon>
        <taxon>Poales</taxon>
        <taxon>Poaceae</taxon>
        <taxon>BOP clade</taxon>
        <taxon>Pooideae</taxon>
        <taxon>Triticodae</taxon>
        <taxon>Triticeae</taxon>
        <taxon>Triticinae</taxon>
        <taxon>Triticum</taxon>
    </lineage>
</organism>
<keyword evidence="3" id="KW-1185">Reference proteome</keyword>
<dbReference type="Gramene" id="TraesJAG7A03G03808870.1">
    <property type="protein sequence ID" value="TraesJAG7A03G03808870.1.CDS1"/>
    <property type="gene ID" value="TraesJAG7A03G03808870"/>
</dbReference>
<dbReference type="Gramene" id="TraesCS7A03G0180900.1">
    <property type="protein sequence ID" value="TraesCS7A03G0180900.1.CDS1"/>
    <property type="gene ID" value="TraesCS7A03G0180900"/>
</dbReference>
<dbReference type="SUPFAM" id="SSF49599">
    <property type="entry name" value="TRAF domain-like"/>
    <property type="match status" value="1"/>
</dbReference>
<reference evidence="2" key="2">
    <citation type="submission" date="2018-10" db="UniProtKB">
        <authorList>
            <consortium name="EnsemblPlants"/>
        </authorList>
    </citation>
    <scope>IDENTIFICATION</scope>
</reference>
<sequence length="162" mass="17826">MSDPSRNGEAAGTPDRMSLTTAATKDIFFDVEGYTAAILMSTGDNCYYPSERFTVGGYDWAVRFYPNQLGSHISILLVLLSEPKDGTVVGVRFGCAVLDRSGKPSAELWQSSSTVLSFYGEEWGFWRFAPHDVLEDPDYLEGDCLTLSCTVSVLRKPQLSSD</sequence>
<reference evidence="2" key="1">
    <citation type="submission" date="2018-08" db="EMBL/GenBank/DDBJ databases">
        <authorList>
            <person name="Rossello M."/>
        </authorList>
    </citation>
    <scope>NUCLEOTIDE SEQUENCE [LARGE SCALE GENOMIC DNA]</scope>
    <source>
        <strain evidence="2">cv. Chinese Spring</strain>
    </source>
</reference>
<dbReference type="Gramene" id="TraesROB_scaffold_042338_01G000200.1">
    <property type="protein sequence ID" value="TraesROB_scaffold_042338_01G000200.1"/>
    <property type="gene ID" value="TraesROB_scaffold_042338_01G000200"/>
</dbReference>
<dbReference type="OrthoDB" id="583262at2759"/>
<evidence type="ECO:0000313" key="2">
    <source>
        <dbReference type="EnsemblPlants" id="TraesCS7A02G077600.1.cds1"/>
    </source>
</evidence>
<dbReference type="PANTHER" id="PTHR26379:SF453">
    <property type="entry name" value="MATH DOMAIN-CONTAINING PROTEIN"/>
    <property type="match status" value="1"/>
</dbReference>
<dbReference type="Gramene" id="TraesSYM7A03G03775250.1">
    <property type="protein sequence ID" value="TraesSYM7A03G03775250.1.CDS1"/>
    <property type="gene ID" value="TraesSYM7A03G03775250"/>
</dbReference>
<dbReference type="Gramene" id="TraesARI7A03G03793040.1">
    <property type="protein sequence ID" value="TraesARI7A03G03793040.1.CDS1"/>
    <property type="gene ID" value="TraesARI7A03G03793040"/>
</dbReference>
<accession>A0A3B6RCE2</accession>
<dbReference type="Proteomes" id="UP000019116">
    <property type="component" value="Chromosome 7A"/>
</dbReference>
<dbReference type="Gramene" id="TraesKAR7A01G0033540.1">
    <property type="protein sequence ID" value="cds.TraesKAR7A01G0033540.1"/>
    <property type="gene ID" value="TraesKAR7A01G0033540"/>
</dbReference>
<dbReference type="Gramene" id="TraesCS7A02G077600.1">
    <property type="protein sequence ID" value="TraesCS7A02G077600.1.cds1"/>
    <property type="gene ID" value="TraesCS7A02G077600"/>
</dbReference>
<evidence type="ECO:0000259" key="1">
    <source>
        <dbReference type="PROSITE" id="PS50144"/>
    </source>
</evidence>
<protein>
    <recommendedName>
        <fullName evidence="1">MATH domain-containing protein</fullName>
    </recommendedName>
</protein>
<proteinExistence type="predicted"/>
<dbReference type="Gramene" id="TraesPARA_EIv1.0_2243980.1">
    <property type="protein sequence ID" value="TraesPARA_EIv1.0_2243980.1.CDS1"/>
    <property type="gene ID" value="TraesPARA_EIv1.0_2243980"/>
</dbReference>
<dbReference type="Gramene" id="TraesLDM7A03G03831840.1">
    <property type="protein sequence ID" value="TraesLDM7A03G03831840.1.CDS1"/>
    <property type="gene ID" value="TraesLDM7A03G03831840"/>
</dbReference>
<evidence type="ECO:0000313" key="3">
    <source>
        <dbReference type="Proteomes" id="UP000019116"/>
    </source>
</evidence>
<dbReference type="InterPro" id="IPR045005">
    <property type="entry name" value="BPM1-6"/>
</dbReference>
<dbReference type="PANTHER" id="PTHR26379">
    <property type="entry name" value="BTB/POZ AND MATH DOMAIN-CONTAINING PROTEIN 1"/>
    <property type="match status" value="1"/>
</dbReference>
<dbReference type="Gramene" id="TraesWEE_scaffold_098363_01G000200.1">
    <property type="protein sequence ID" value="TraesWEE_scaffold_098363_01G000200.1"/>
    <property type="gene ID" value="TraesWEE_scaffold_098363_01G000200"/>
</dbReference>